<proteinExistence type="predicted"/>
<dbReference type="Proteomes" id="UP000887580">
    <property type="component" value="Unplaced"/>
</dbReference>
<dbReference type="WBParaSite" id="PS1159_v2.g14158.t1">
    <property type="protein sequence ID" value="PS1159_v2.g14158.t1"/>
    <property type="gene ID" value="PS1159_v2.g14158"/>
</dbReference>
<reference evidence="2" key="1">
    <citation type="submission" date="2022-11" db="UniProtKB">
        <authorList>
            <consortium name="WormBaseParasite"/>
        </authorList>
    </citation>
    <scope>IDENTIFICATION</scope>
</reference>
<sequence length="144" mass="16704">MVDLTRRAISPPRDENFSNRFMAYADKFFRYLKNISRQPVPLQMGIGAGSGWVIGYFCTKGSKIFALLIGCSLLIIQFFNYRGYIRFHRTQFQQDIDSVSNKIKKHLGYRQGIPSSYEMDDFLRRYSYLFSSFLCGNLIGFGMA</sequence>
<organism evidence="1 2">
    <name type="scientific">Panagrolaimus sp. PS1159</name>
    <dbReference type="NCBI Taxonomy" id="55785"/>
    <lineage>
        <taxon>Eukaryota</taxon>
        <taxon>Metazoa</taxon>
        <taxon>Ecdysozoa</taxon>
        <taxon>Nematoda</taxon>
        <taxon>Chromadorea</taxon>
        <taxon>Rhabditida</taxon>
        <taxon>Tylenchina</taxon>
        <taxon>Panagrolaimomorpha</taxon>
        <taxon>Panagrolaimoidea</taxon>
        <taxon>Panagrolaimidae</taxon>
        <taxon>Panagrolaimus</taxon>
    </lineage>
</organism>
<evidence type="ECO:0000313" key="2">
    <source>
        <dbReference type="WBParaSite" id="PS1159_v2.g14158.t1"/>
    </source>
</evidence>
<protein>
    <submittedName>
        <fullName evidence="2">Uncharacterized protein</fullName>
    </submittedName>
</protein>
<evidence type="ECO:0000313" key="1">
    <source>
        <dbReference type="Proteomes" id="UP000887580"/>
    </source>
</evidence>
<accession>A0AC35F605</accession>
<name>A0AC35F605_9BILA</name>